<feature type="compositionally biased region" description="Basic and acidic residues" evidence="1">
    <location>
        <begin position="1"/>
        <end position="25"/>
    </location>
</feature>
<sequence>MNLLIKKDSKSSGDIIKSKPPDNDKKKNKYKNKNRKFHGFIKYYYVSILFYFVNVSKKYRGFFFLFVPEFFKK</sequence>
<evidence type="ECO:0000256" key="2">
    <source>
        <dbReference type="SAM" id="Phobius"/>
    </source>
</evidence>
<feature type="region of interest" description="Disordered" evidence="1">
    <location>
        <begin position="1"/>
        <end position="30"/>
    </location>
</feature>
<evidence type="ECO:0000313" key="3">
    <source>
        <dbReference type="EMBL" id="KIE58684.1"/>
    </source>
</evidence>
<gene>
    <name evidence="3" type="ORF">A946_04395</name>
</gene>
<keyword evidence="2" id="KW-0812">Transmembrane</keyword>
<keyword evidence="2" id="KW-0472">Membrane</keyword>
<comment type="caution">
    <text evidence="3">The sequence shown here is derived from an EMBL/GenBank/DDBJ whole genome shotgun (WGS) entry which is preliminary data.</text>
</comment>
<organism evidence="3 4">
    <name type="scientific">Methylacidiphilum kamchatkense Kam1</name>
    <dbReference type="NCBI Taxonomy" id="1202785"/>
    <lineage>
        <taxon>Bacteria</taxon>
        <taxon>Pseudomonadati</taxon>
        <taxon>Verrucomicrobiota</taxon>
        <taxon>Methylacidiphilae</taxon>
        <taxon>Methylacidiphilales</taxon>
        <taxon>Methylacidiphilaceae</taxon>
        <taxon>Methylacidiphilum (ex Ratnadevi et al. 2023)</taxon>
    </lineage>
</organism>
<name>A0ABR4ZX79_9BACT</name>
<accession>A0ABR4ZX79</accession>
<dbReference type="Proteomes" id="UP000031594">
    <property type="component" value="Unassembled WGS sequence"/>
</dbReference>
<reference evidence="3 4" key="1">
    <citation type="submission" date="2014-08" db="EMBL/GenBank/DDBJ databases">
        <title>Methylacidiphilum kamchatkense strain Kam1 draft genome sequence.</title>
        <authorList>
            <person name="Birkeland N.-K."/>
            <person name="Erikstad H.A."/>
        </authorList>
    </citation>
    <scope>NUCLEOTIDE SEQUENCE [LARGE SCALE GENOMIC DNA]</scope>
    <source>
        <strain evidence="3 4">Kam1</strain>
    </source>
</reference>
<dbReference type="EMBL" id="JQNX01000003">
    <property type="protein sequence ID" value="KIE58684.1"/>
    <property type="molecule type" value="Genomic_DNA"/>
</dbReference>
<evidence type="ECO:0000256" key="1">
    <source>
        <dbReference type="SAM" id="MobiDB-lite"/>
    </source>
</evidence>
<feature type="transmembrane region" description="Helical" evidence="2">
    <location>
        <begin position="37"/>
        <end position="55"/>
    </location>
</feature>
<proteinExistence type="predicted"/>
<keyword evidence="2" id="KW-1133">Transmembrane helix</keyword>
<protein>
    <submittedName>
        <fullName evidence="3">Uncharacterized protein</fullName>
    </submittedName>
</protein>
<evidence type="ECO:0000313" key="4">
    <source>
        <dbReference type="Proteomes" id="UP000031594"/>
    </source>
</evidence>
<keyword evidence="4" id="KW-1185">Reference proteome</keyword>